<accession>A0A0S4IS57</accession>
<dbReference type="OMA" id="YISACEH"/>
<keyword evidence="4" id="KW-0808">Transferase</keyword>
<evidence type="ECO:0000313" key="4">
    <source>
        <dbReference type="EMBL" id="CUF56836.1"/>
    </source>
</evidence>
<dbReference type="PROSITE" id="PS50297">
    <property type="entry name" value="ANK_REP_REGION"/>
    <property type="match status" value="5"/>
</dbReference>
<gene>
    <name evidence="4" type="ORF">BSAL_63690</name>
</gene>
<name>A0A0S4IS57_BODSA</name>
<dbReference type="Pfam" id="PF13516">
    <property type="entry name" value="LRR_6"/>
    <property type="match status" value="2"/>
</dbReference>
<dbReference type="InterPro" id="IPR032675">
    <property type="entry name" value="LRR_dom_sf"/>
</dbReference>
<evidence type="ECO:0000256" key="2">
    <source>
        <dbReference type="PROSITE-ProRule" id="PRU00023"/>
    </source>
</evidence>
<feature type="repeat" description="ANK" evidence="2">
    <location>
        <begin position="938"/>
        <end position="970"/>
    </location>
</feature>
<dbReference type="Pfam" id="PF23598">
    <property type="entry name" value="LRR_14"/>
    <property type="match status" value="1"/>
</dbReference>
<dbReference type="EMBL" id="CYKH01000357">
    <property type="protein sequence ID" value="CUF56836.1"/>
    <property type="molecule type" value="Genomic_DNA"/>
</dbReference>
<dbReference type="PANTHER" id="PTHR13318">
    <property type="entry name" value="PARTNER OF PAIRED, ISOFORM B-RELATED"/>
    <property type="match status" value="1"/>
</dbReference>
<evidence type="ECO:0000256" key="1">
    <source>
        <dbReference type="ARBA" id="ARBA00022737"/>
    </source>
</evidence>
<keyword evidence="1" id="KW-0677">Repeat</keyword>
<dbReference type="SUPFAM" id="SSF52058">
    <property type="entry name" value="L domain-like"/>
    <property type="match status" value="2"/>
</dbReference>
<dbReference type="AlphaFoldDB" id="A0A0S4IS57"/>
<keyword evidence="4" id="KW-0418">Kinase</keyword>
<dbReference type="GO" id="GO:0019005">
    <property type="term" value="C:SCF ubiquitin ligase complex"/>
    <property type="evidence" value="ECO:0007669"/>
    <property type="project" value="TreeGrafter"/>
</dbReference>
<feature type="domain" description="Disease resistance R13L4/SHOC-2-like LRR" evidence="3">
    <location>
        <begin position="390"/>
        <end position="665"/>
    </location>
</feature>
<feature type="repeat" description="ANK" evidence="2">
    <location>
        <begin position="1006"/>
        <end position="1042"/>
    </location>
</feature>
<keyword evidence="5" id="KW-1185">Reference proteome</keyword>
<protein>
    <submittedName>
        <fullName evidence="4">Receptor-type protein kinase, putative</fullName>
    </submittedName>
</protein>
<dbReference type="InterPro" id="IPR006553">
    <property type="entry name" value="Leu-rich_rpt_Cys-con_subtyp"/>
</dbReference>
<feature type="repeat" description="ANK" evidence="2">
    <location>
        <begin position="57"/>
        <end position="89"/>
    </location>
</feature>
<proteinExistence type="predicted"/>
<dbReference type="VEuPathDB" id="TriTrypDB:BSAL_63690"/>
<feature type="non-terminal residue" evidence="4">
    <location>
        <position position="1096"/>
    </location>
</feature>
<dbReference type="InterPro" id="IPR055414">
    <property type="entry name" value="LRR_R13L4/SHOC2-like"/>
</dbReference>
<dbReference type="GO" id="GO:0016301">
    <property type="term" value="F:kinase activity"/>
    <property type="evidence" value="ECO:0007669"/>
    <property type="project" value="UniProtKB-KW"/>
</dbReference>
<dbReference type="PROSITE" id="PS50088">
    <property type="entry name" value="ANK_REPEAT"/>
    <property type="match status" value="8"/>
</dbReference>
<keyword evidence="2" id="KW-0040">ANK repeat</keyword>
<reference evidence="5" key="1">
    <citation type="submission" date="2015-09" db="EMBL/GenBank/DDBJ databases">
        <authorList>
            <consortium name="Pathogen Informatics"/>
        </authorList>
    </citation>
    <scope>NUCLEOTIDE SEQUENCE [LARGE SCALE GENOMIC DNA]</scope>
    <source>
        <strain evidence="5">Lake Konstanz</strain>
    </source>
</reference>
<dbReference type="GO" id="GO:0031146">
    <property type="term" value="P:SCF-dependent proteasomal ubiquitin-dependent protein catabolic process"/>
    <property type="evidence" value="ECO:0007669"/>
    <property type="project" value="TreeGrafter"/>
</dbReference>
<sequence>MYDQPESILTLLRLGADCKKIDVKRHTPFMTTAANGAVNAMQALIEHGVAVDERNLEGDTPLMFAASNNHVDVITLLTQNGAQINVAANNGDTALHRAVSSGSLEAVKLLLELGADVHKQNTSGKTPTMLASDHRIKSLIASDQAHVIDETLTQIFAELFTAAQFETASAVWDELPTITSSLSNLWRSLFSWVKDDHTTGNVNEVRAWLAQQWSQIALTSPSIHAQIEQQAIREFTPALMSRAIDAGIVTVKGLLSAPNWYISACEHSNPPTATLMRVQFTQIPFPSSLWSGLIHALGTVRHLTVPSPLRLQELLTACQTSLETLSITCGIASLDVPHLRCDTLRHLTLVNCSIDESFVKFIGGVPVTLQTLELSNRIPESGDVSTPSQFSEEITFFHHICSFTHLRHLALSSYGFITDACMDDITALTQLQHLALGGCSNITDVAVNRIAMLMHLQHLDLSRCEEITDAGVDCVAMLTQLQHLNLRTCRKITDAGVDRIATLTQLQHLDVSGCYKITDAGVDRIAALKQLQHLDLSGCDEITDAGVGRITTLSRLLHLGLSWCKKIKDAGLQHIATLSQLQHLNLSGCYKVTDAGVDHIAALPQLLHLNFSRCDEITDATVGRIATLLQLLHLDLSWCNKITDAGLQHIAKLPRLLHLDLSGCNKITDAGLDRITKLTELQHLDLSGCVEVTSAGVDHIAALAQLQRVDLSECVKITDADVGRIAKLTQLQHLDLSRCTKITDVGLDCITMLPLLQHLDLSGCTSITEVGLDRIATLTQLLHLDLKCDHRAYLKNRLPKAKGRSNESAQQVVRQIDARKLLLPDCEDIMRLGFGNEDSSPGPTAESGTLVKELGAGNCHVEPAVDDVDKDGETALMRAAKVGDCKKIEELVRRSANVNFVHRHSKKTALFLAVEKRKVCVIEALIKAGASVNVFSANCQTPLHAAAKLGSVEIAKLIVNACAETIAATTDAKMTPLMYASLMGHYDLVEYFLECSGTNVNAVDSVGDSALHYAARGDNSHAIGSILKALIEKGANVNQVNHEGMTPMMHAISEGNAEAVAALITSEADVNTPNHFGISPLMQAAVQGSTKVLTLL</sequence>
<dbReference type="OrthoDB" id="244384at2759"/>
<dbReference type="Pfam" id="PF12796">
    <property type="entry name" value="Ank_2"/>
    <property type="match status" value="5"/>
</dbReference>
<dbReference type="SUPFAM" id="SSF48403">
    <property type="entry name" value="Ankyrin repeat"/>
    <property type="match status" value="2"/>
</dbReference>
<feature type="repeat" description="ANK" evidence="2">
    <location>
        <begin position="905"/>
        <end position="937"/>
    </location>
</feature>
<organism evidence="4 5">
    <name type="scientific">Bodo saltans</name>
    <name type="common">Flagellated protozoan</name>
    <dbReference type="NCBI Taxonomy" id="75058"/>
    <lineage>
        <taxon>Eukaryota</taxon>
        <taxon>Discoba</taxon>
        <taxon>Euglenozoa</taxon>
        <taxon>Kinetoplastea</taxon>
        <taxon>Metakinetoplastina</taxon>
        <taxon>Eubodonida</taxon>
        <taxon>Bodonidae</taxon>
        <taxon>Bodo</taxon>
    </lineage>
</organism>
<feature type="repeat" description="ANK" evidence="2">
    <location>
        <begin position="871"/>
        <end position="903"/>
    </location>
</feature>
<dbReference type="PRINTS" id="PR01415">
    <property type="entry name" value="ANKYRIN"/>
</dbReference>
<dbReference type="Proteomes" id="UP000051952">
    <property type="component" value="Unassembled WGS sequence"/>
</dbReference>
<dbReference type="InterPro" id="IPR036770">
    <property type="entry name" value="Ankyrin_rpt-contain_sf"/>
</dbReference>
<dbReference type="InterPro" id="IPR001611">
    <property type="entry name" value="Leu-rich_rpt"/>
</dbReference>
<dbReference type="Gene3D" id="3.80.10.10">
    <property type="entry name" value="Ribonuclease Inhibitor"/>
    <property type="match status" value="4"/>
</dbReference>
<dbReference type="Gene3D" id="1.25.40.20">
    <property type="entry name" value="Ankyrin repeat-containing domain"/>
    <property type="match status" value="4"/>
</dbReference>
<feature type="repeat" description="ANK" evidence="2">
    <location>
        <begin position="90"/>
        <end position="122"/>
    </location>
</feature>
<feature type="repeat" description="ANK" evidence="2">
    <location>
        <begin position="972"/>
        <end position="1005"/>
    </location>
</feature>
<dbReference type="SUPFAM" id="SSF52047">
    <property type="entry name" value="RNI-like"/>
    <property type="match status" value="1"/>
</dbReference>
<evidence type="ECO:0000259" key="3">
    <source>
        <dbReference type="Pfam" id="PF23598"/>
    </source>
</evidence>
<dbReference type="SMART" id="SM00367">
    <property type="entry name" value="LRR_CC"/>
    <property type="match status" value="15"/>
</dbReference>
<dbReference type="SMART" id="SM00248">
    <property type="entry name" value="ANK"/>
    <property type="match status" value="9"/>
</dbReference>
<dbReference type="PANTHER" id="PTHR13318:SF95">
    <property type="entry name" value="F-BOX PROTEIN YLR352W"/>
    <property type="match status" value="1"/>
</dbReference>
<evidence type="ECO:0000313" key="5">
    <source>
        <dbReference type="Proteomes" id="UP000051952"/>
    </source>
</evidence>
<dbReference type="InterPro" id="IPR002110">
    <property type="entry name" value="Ankyrin_rpt"/>
</dbReference>
<keyword evidence="4" id="KW-0675">Receptor</keyword>
<feature type="repeat" description="ANK" evidence="2">
    <location>
        <begin position="1043"/>
        <end position="1075"/>
    </location>
</feature>